<dbReference type="EMBL" id="JABFUD020000003">
    <property type="protein sequence ID" value="KAI5082052.1"/>
    <property type="molecule type" value="Genomic_DNA"/>
</dbReference>
<dbReference type="InterPro" id="IPR020568">
    <property type="entry name" value="Ribosomal_Su5_D2-typ_SF"/>
</dbReference>
<organism evidence="6 7">
    <name type="scientific">Adiantum capillus-veneris</name>
    <name type="common">Maidenhair fern</name>
    <dbReference type="NCBI Taxonomy" id="13818"/>
    <lineage>
        <taxon>Eukaryota</taxon>
        <taxon>Viridiplantae</taxon>
        <taxon>Streptophyta</taxon>
        <taxon>Embryophyta</taxon>
        <taxon>Tracheophyta</taxon>
        <taxon>Polypodiopsida</taxon>
        <taxon>Polypodiidae</taxon>
        <taxon>Polypodiales</taxon>
        <taxon>Pteridineae</taxon>
        <taxon>Pteridaceae</taxon>
        <taxon>Vittarioideae</taxon>
        <taxon>Adiantum</taxon>
    </lineage>
</organism>
<dbReference type="InterPro" id="IPR052203">
    <property type="entry name" value="GHMP_Kinase-Related"/>
</dbReference>
<evidence type="ECO:0000313" key="7">
    <source>
        <dbReference type="Proteomes" id="UP000886520"/>
    </source>
</evidence>
<dbReference type="InterPro" id="IPR012887">
    <property type="entry name" value="GDP_fucose_pyrophosphorylase"/>
</dbReference>
<dbReference type="GO" id="GO:0042352">
    <property type="term" value="P:GDP-L-fucose salvage"/>
    <property type="evidence" value="ECO:0007669"/>
    <property type="project" value="TreeGrafter"/>
</dbReference>
<keyword evidence="3" id="KW-0418">Kinase</keyword>
<comment type="caution">
    <text evidence="6">The sequence shown here is derived from an EMBL/GenBank/DDBJ whole genome shotgun (WGS) entry which is preliminary data.</text>
</comment>
<name>A0A9D4V9H9_ADICA</name>
<dbReference type="PANTHER" id="PTHR32463:SF0">
    <property type="entry name" value="L-FUCOSE KINASE"/>
    <property type="match status" value="1"/>
</dbReference>
<dbReference type="Gene3D" id="3.30.230.120">
    <property type="match status" value="1"/>
</dbReference>
<keyword evidence="7" id="KW-1185">Reference proteome</keyword>
<dbReference type="InterPro" id="IPR006204">
    <property type="entry name" value="GHMP_kinase_N_dom"/>
</dbReference>
<dbReference type="GO" id="GO:0050201">
    <property type="term" value="F:fucokinase activity"/>
    <property type="evidence" value="ECO:0007669"/>
    <property type="project" value="TreeGrafter"/>
</dbReference>
<evidence type="ECO:0000313" key="6">
    <source>
        <dbReference type="EMBL" id="KAI5082052.1"/>
    </source>
</evidence>
<keyword evidence="1" id="KW-0808">Transferase</keyword>
<evidence type="ECO:0000256" key="3">
    <source>
        <dbReference type="ARBA" id="ARBA00022777"/>
    </source>
</evidence>
<dbReference type="GO" id="GO:0005524">
    <property type="term" value="F:ATP binding"/>
    <property type="evidence" value="ECO:0007669"/>
    <property type="project" value="InterPro"/>
</dbReference>
<protein>
    <submittedName>
        <fullName evidence="6">Uncharacterized protein</fullName>
    </submittedName>
</protein>
<dbReference type="Pfam" id="PF00288">
    <property type="entry name" value="GHMP_kinases_N"/>
    <property type="match status" value="1"/>
</dbReference>
<evidence type="ECO:0000256" key="1">
    <source>
        <dbReference type="ARBA" id="ARBA00022679"/>
    </source>
</evidence>
<keyword evidence="2" id="KW-0547">Nucleotide-binding</keyword>
<accession>A0A9D4V9H9</accession>
<evidence type="ECO:0000259" key="4">
    <source>
        <dbReference type="Pfam" id="PF00288"/>
    </source>
</evidence>
<gene>
    <name evidence="6" type="ORF">GOP47_0001795</name>
</gene>
<feature type="domain" description="GDP-fucose pyrophosphorylase" evidence="5">
    <location>
        <begin position="112"/>
        <end position="529"/>
    </location>
</feature>
<feature type="domain" description="GHMP kinase N-terminal" evidence="4">
    <location>
        <begin position="801"/>
        <end position="870"/>
    </location>
</feature>
<reference evidence="6" key="1">
    <citation type="submission" date="2021-01" db="EMBL/GenBank/DDBJ databases">
        <title>Adiantum capillus-veneris genome.</title>
        <authorList>
            <person name="Fang Y."/>
            <person name="Liao Q."/>
        </authorList>
    </citation>
    <scope>NUCLEOTIDE SEQUENCE</scope>
    <source>
        <strain evidence="6">H3</strain>
        <tissue evidence="6">Leaf</tissue>
    </source>
</reference>
<dbReference type="Pfam" id="PF07959">
    <property type="entry name" value="Fucose_pyrophosphorylase"/>
    <property type="match status" value="1"/>
</dbReference>
<dbReference type="Proteomes" id="UP000886520">
    <property type="component" value="Chromosome 2"/>
</dbReference>
<sequence>MEESDPHSVLSKAWYNLRLSIRCPERVPTWDAILLTAASPQQAHLYQWHLDLAKLRGTIASHTIALAVPDPGGVRIGSGGATLHALRSLVHFSTTSDFVPATSSRTQALNTENISSMRVLLVHAGGDSKRVPWANPIGKAFLPLPSLHNDDPNKQASTLFDHILAISSYVPQDFGEQGGLLIMTGDVLPCYDFSCLSTPINGTCIVVVPAPPDVAANHGVILTRPGDDSGEGYEASGQRCELHQVIDLLQKPSHSELSVRGALSEDNTALLDSGIFAVRGRAWTQFLNLSVEDPDLISKLLEQREEVSLYEEIAAAWVPSRHEWLRSRPLGIELLKALSSHCLFSYCARNLHFLHFGTSVEVLSHLAKYIGGNNMQRTLTLTADNQVTEVAPSAVIISSDISSMVYVGDQSLVCNCTLTNGVRVGSKCIVLGINLGTLSGEMQGPLLLSVPDQHCLWEVPLLDSECRVTLCCSIHDNPKVALSKMGTFCGKQWKDVFDELGVDEEDIWPEKAFGEERKLWNASLFPVASPGKGIAFAMWLMGTHPEMSRLKVEWQRCKRMNLAELHGCIDFQKLCNERKVHQAKVCLRLAEASVRCGSLHQDLPKLCREIVEGLSSGREACKDLQSLYLDLNLDDFKVPHSRVYQAGIDLSNASGDSAAVATYEKKVWEAVAAETAMAIGHNEVTHGMHKQLYCIFRVSRVKVELPARIDFAGGWSDTPPWSLEQSGTVLNMAVLIDGCAPIGVELEVTSAIGVCISDDGGHHTYIKDPAMLGPPYEHDDPFRLVKSALVVTGLVGSSALQCAGLAIRTWANVPRGSGLGTSSILAAAVVKAIRQAVGADDSNEIITSLVLFLEQLMGTGGGWQDQVGGLYPGVKCTSGFPGSKLLLKVEPILITPQIQSELENRLVVFFTGQVSCL</sequence>
<dbReference type="OrthoDB" id="271303at2759"/>
<dbReference type="PANTHER" id="PTHR32463">
    <property type="entry name" value="L-FUCOSE KINASE"/>
    <property type="match status" value="1"/>
</dbReference>
<dbReference type="AlphaFoldDB" id="A0A9D4V9H9"/>
<evidence type="ECO:0000256" key="2">
    <source>
        <dbReference type="ARBA" id="ARBA00022741"/>
    </source>
</evidence>
<evidence type="ECO:0000259" key="5">
    <source>
        <dbReference type="Pfam" id="PF07959"/>
    </source>
</evidence>
<proteinExistence type="predicted"/>
<dbReference type="SUPFAM" id="SSF54211">
    <property type="entry name" value="Ribosomal protein S5 domain 2-like"/>
    <property type="match status" value="1"/>
</dbReference>